<dbReference type="InterPro" id="IPR014729">
    <property type="entry name" value="Rossmann-like_a/b/a_fold"/>
</dbReference>
<dbReference type="EMBL" id="CP094532">
    <property type="protein sequence ID" value="UOE41409.1"/>
    <property type="molecule type" value="Genomic_DNA"/>
</dbReference>
<evidence type="ECO:0000256" key="4">
    <source>
        <dbReference type="ARBA" id="ARBA00022840"/>
    </source>
</evidence>
<feature type="binding site" evidence="6">
    <location>
        <begin position="28"/>
        <end position="33"/>
    </location>
    <ligand>
        <name>ATP</name>
        <dbReference type="ChEBI" id="CHEBI:30616"/>
    </ligand>
</feature>
<dbReference type="HAMAP" id="MF_01161">
    <property type="entry name" value="tRNA_Ile_lys_synt"/>
    <property type="match status" value="1"/>
</dbReference>
<comment type="subcellular location">
    <subcellularLocation>
        <location evidence="6">Cytoplasm</location>
    </subcellularLocation>
</comment>
<feature type="domain" description="tRNA(Ile)-lysidine/2-thiocytidine synthase N-terminal" evidence="7">
    <location>
        <begin position="23"/>
        <end position="196"/>
    </location>
</feature>
<sequence>MLTEKDLRESLQLLAPNPELHHYLLAVSGGVDSMVLLNLFQVSDFKFQVAHINYKLRGKESNLDQKLVEDFCRKNSIKFHLYEVSAKDNKPANSIQNWARNLRYDFFRKIQNQEKIEFLVTAHHLNDQLETFLINFSRGTGIKGLSGIPANDHQILRPLLNFSKDEIYEFAENNGIKFREDASNQKDDYLRNRVRNKIVPEILETAPNFLNQFGDTLSYLKSANRFIEHSVSKSFQEILVDGNDAEFTLNRKKLLQLDSFIINEIIRGLGFSRDEIEKVVNAENGKFFRSRTHEIKITRNEILCVRRPEK</sequence>
<dbReference type="PANTHER" id="PTHR43033:SF1">
    <property type="entry name" value="TRNA(ILE)-LYSIDINE SYNTHASE-RELATED"/>
    <property type="match status" value="1"/>
</dbReference>
<dbReference type="Proteomes" id="UP000831460">
    <property type="component" value="Chromosome"/>
</dbReference>
<comment type="function">
    <text evidence="6">Ligates lysine onto the cytidine present at position 34 of the AUA codon-specific tRNA(Ile) that contains the anticodon CAU, in an ATP-dependent manner. Cytidine is converted to lysidine, thus changing the amino acid specificity of the tRNA from methionine to isoleucine.</text>
</comment>
<dbReference type="InterPro" id="IPR012094">
    <property type="entry name" value="tRNA_Ile_lys_synt"/>
</dbReference>
<name>A0ABY4BR86_9FLAO</name>
<keyword evidence="2 6" id="KW-0819">tRNA processing</keyword>
<evidence type="ECO:0000256" key="1">
    <source>
        <dbReference type="ARBA" id="ARBA00022598"/>
    </source>
</evidence>
<evidence type="ECO:0000313" key="9">
    <source>
        <dbReference type="Proteomes" id="UP000831460"/>
    </source>
</evidence>
<proteinExistence type="inferred from homology"/>
<keyword evidence="1 6" id="KW-0436">Ligase</keyword>
<dbReference type="NCBIfam" id="TIGR02432">
    <property type="entry name" value="lysidine_TilS_N"/>
    <property type="match status" value="1"/>
</dbReference>
<evidence type="ECO:0000256" key="2">
    <source>
        <dbReference type="ARBA" id="ARBA00022694"/>
    </source>
</evidence>
<evidence type="ECO:0000256" key="6">
    <source>
        <dbReference type="HAMAP-Rule" id="MF_01161"/>
    </source>
</evidence>
<keyword evidence="4 6" id="KW-0067">ATP-binding</keyword>
<keyword evidence="6" id="KW-0963">Cytoplasm</keyword>
<keyword evidence="9" id="KW-1185">Reference proteome</keyword>
<accession>A0ABY4BR86</accession>
<dbReference type="CDD" id="cd01992">
    <property type="entry name" value="TilS_N"/>
    <property type="match status" value="1"/>
</dbReference>
<reference evidence="8 9" key="1">
    <citation type="submission" date="2022-03" db="EMBL/GenBank/DDBJ databases">
        <title>Chryseobacterium sp. isolated from particulate matters in swine house.</title>
        <authorList>
            <person name="Won M."/>
            <person name="Kim S.-J."/>
            <person name="Kwon S.-W."/>
        </authorList>
    </citation>
    <scope>NUCLEOTIDE SEQUENCE [LARGE SCALE GENOMIC DNA]</scope>
    <source>
        <strain evidence="8 9">SC2-2</strain>
    </source>
</reference>
<dbReference type="Pfam" id="PF01171">
    <property type="entry name" value="ATP_bind_3"/>
    <property type="match status" value="1"/>
</dbReference>
<dbReference type="SUPFAM" id="SSF52402">
    <property type="entry name" value="Adenine nucleotide alpha hydrolases-like"/>
    <property type="match status" value="1"/>
</dbReference>
<keyword evidence="3 6" id="KW-0547">Nucleotide-binding</keyword>
<dbReference type="EC" id="6.3.4.19" evidence="6"/>
<dbReference type="InterPro" id="IPR012795">
    <property type="entry name" value="tRNA_Ile_lys_synt_N"/>
</dbReference>
<dbReference type="PANTHER" id="PTHR43033">
    <property type="entry name" value="TRNA(ILE)-LYSIDINE SYNTHASE-RELATED"/>
    <property type="match status" value="1"/>
</dbReference>
<comment type="catalytic activity">
    <reaction evidence="5 6">
        <text>cytidine(34) in tRNA(Ile2) + L-lysine + ATP = lysidine(34) in tRNA(Ile2) + AMP + diphosphate + H(+)</text>
        <dbReference type="Rhea" id="RHEA:43744"/>
        <dbReference type="Rhea" id="RHEA-COMP:10625"/>
        <dbReference type="Rhea" id="RHEA-COMP:10670"/>
        <dbReference type="ChEBI" id="CHEBI:15378"/>
        <dbReference type="ChEBI" id="CHEBI:30616"/>
        <dbReference type="ChEBI" id="CHEBI:32551"/>
        <dbReference type="ChEBI" id="CHEBI:33019"/>
        <dbReference type="ChEBI" id="CHEBI:82748"/>
        <dbReference type="ChEBI" id="CHEBI:83665"/>
        <dbReference type="ChEBI" id="CHEBI:456215"/>
        <dbReference type="EC" id="6.3.4.19"/>
    </reaction>
</comment>
<evidence type="ECO:0000313" key="8">
    <source>
        <dbReference type="EMBL" id="UOE41409.1"/>
    </source>
</evidence>
<organism evidence="8 9">
    <name type="scientific">Chryseobacterium suipulveris</name>
    <dbReference type="NCBI Taxonomy" id="2929800"/>
    <lineage>
        <taxon>Bacteria</taxon>
        <taxon>Pseudomonadati</taxon>
        <taxon>Bacteroidota</taxon>
        <taxon>Flavobacteriia</taxon>
        <taxon>Flavobacteriales</taxon>
        <taxon>Weeksellaceae</taxon>
        <taxon>Chryseobacterium group</taxon>
        <taxon>Chryseobacterium</taxon>
    </lineage>
</organism>
<evidence type="ECO:0000256" key="3">
    <source>
        <dbReference type="ARBA" id="ARBA00022741"/>
    </source>
</evidence>
<evidence type="ECO:0000259" key="7">
    <source>
        <dbReference type="Pfam" id="PF01171"/>
    </source>
</evidence>
<dbReference type="Gene3D" id="3.40.50.620">
    <property type="entry name" value="HUPs"/>
    <property type="match status" value="1"/>
</dbReference>
<dbReference type="GO" id="GO:0032267">
    <property type="term" value="F:tRNA(Ile)-lysidine synthase activity"/>
    <property type="evidence" value="ECO:0007669"/>
    <property type="project" value="UniProtKB-EC"/>
</dbReference>
<comment type="similarity">
    <text evidence="6">Belongs to the tRNA(Ile)-lysidine synthase family.</text>
</comment>
<evidence type="ECO:0000256" key="5">
    <source>
        <dbReference type="ARBA" id="ARBA00048539"/>
    </source>
</evidence>
<comment type="domain">
    <text evidence="6">The N-terminal region contains the highly conserved SGGXDS motif, predicted to be a P-loop motif involved in ATP binding.</text>
</comment>
<dbReference type="RefSeq" id="WP_243550100.1">
    <property type="nucleotide sequence ID" value="NZ_CP094532.1"/>
</dbReference>
<dbReference type="InterPro" id="IPR011063">
    <property type="entry name" value="TilS/TtcA_N"/>
</dbReference>
<protein>
    <recommendedName>
        <fullName evidence="6">tRNA(Ile)-lysidine synthase</fullName>
        <ecNumber evidence="6">6.3.4.19</ecNumber>
    </recommendedName>
    <alternativeName>
        <fullName evidence="6">tRNA(Ile)-2-lysyl-cytidine synthase</fullName>
    </alternativeName>
    <alternativeName>
        <fullName evidence="6">tRNA(Ile)-lysidine synthetase</fullName>
    </alternativeName>
</protein>
<gene>
    <name evidence="6 8" type="primary">tilS</name>
    <name evidence="8" type="ORF">MTP09_01825</name>
</gene>